<name>A0A6J8C5L8_MYTCO</name>
<reference evidence="1 2" key="1">
    <citation type="submission" date="2020-06" db="EMBL/GenBank/DDBJ databases">
        <authorList>
            <person name="Li R."/>
            <person name="Bekaert M."/>
        </authorList>
    </citation>
    <scope>NUCLEOTIDE SEQUENCE [LARGE SCALE GENOMIC DNA]</scope>
    <source>
        <strain evidence="2">wild</strain>
    </source>
</reference>
<dbReference type="PANTHER" id="PTHR31424">
    <property type="entry name" value="PROTEIN CBG23806"/>
    <property type="match status" value="1"/>
</dbReference>
<sequence>MKKKNEILNAYIEGIRNQFINIGKPIPDLKSTQAPNKVSILKERDQKAHWFAKSFGLTFSNITSNDKNGKTYDLLNDTNNTNYTDMVNDEKEKVKSILFLLDSFCISDEAYHELTVHNKDMVKSYLIKQCKENINNTFSILKTPGLHQGAQLHLSETLDRLLDTITNIDGSTEIQTVQLKFAADGAKVSRISSFLVLSLAVLNDGEEVMSSANQHTLAIMRIGVVLLRNLIEDSVNLDHRHNIGKKGKKNDSVNELVTCIRNCSVSFSIWENKIKDGRGVLLKNLEWTSLTESDYKKLLHALPTQLQSADCIKSISRERLLVSITVRWDGFFTLTLKWITDFRSLSEHLEGYDSESITPYMHVLIYHVPKMLKTYGSIKQFTGQGVEKSNDDIKIIYHRKTNKHSATAEALRVRQRKYMLKQYARIKRKYGKLNTAFWRGGGKQIVVARSKLTLYRQVNDTIN</sequence>
<dbReference type="PANTHER" id="PTHR31424:SF3">
    <property type="entry name" value="RING-TYPE DOMAIN-CONTAINING PROTEIN"/>
    <property type="match status" value="1"/>
</dbReference>
<gene>
    <name evidence="1" type="ORF">MCOR_25115</name>
</gene>
<evidence type="ECO:0000313" key="2">
    <source>
        <dbReference type="Proteomes" id="UP000507470"/>
    </source>
</evidence>
<keyword evidence="2" id="KW-1185">Reference proteome</keyword>
<organism evidence="1 2">
    <name type="scientific">Mytilus coruscus</name>
    <name type="common">Sea mussel</name>
    <dbReference type="NCBI Taxonomy" id="42192"/>
    <lineage>
        <taxon>Eukaryota</taxon>
        <taxon>Metazoa</taxon>
        <taxon>Spiralia</taxon>
        <taxon>Lophotrochozoa</taxon>
        <taxon>Mollusca</taxon>
        <taxon>Bivalvia</taxon>
        <taxon>Autobranchia</taxon>
        <taxon>Pteriomorphia</taxon>
        <taxon>Mytilida</taxon>
        <taxon>Mytiloidea</taxon>
        <taxon>Mytilidae</taxon>
        <taxon>Mytilinae</taxon>
        <taxon>Mytilus</taxon>
    </lineage>
</organism>
<proteinExistence type="predicted"/>
<dbReference type="Proteomes" id="UP000507470">
    <property type="component" value="Unassembled WGS sequence"/>
</dbReference>
<accession>A0A6J8C5L8</accession>
<dbReference type="OrthoDB" id="6149706at2759"/>
<protein>
    <submittedName>
        <fullName evidence="1">Uncharacterized protein</fullName>
    </submittedName>
</protein>
<dbReference type="AlphaFoldDB" id="A0A6J8C5L8"/>
<evidence type="ECO:0000313" key="1">
    <source>
        <dbReference type="EMBL" id="CAC5389987.1"/>
    </source>
</evidence>
<dbReference type="EMBL" id="CACVKT020004421">
    <property type="protein sequence ID" value="CAC5389987.1"/>
    <property type="molecule type" value="Genomic_DNA"/>
</dbReference>